<keyword evidence="2" id="KW-0808">Transferase</keyword>
<comment type="caution">
    <text evidence="2">The sequence shown here is derived from an EMBL/GenBank/DDBJ whole genome shotgun (WGS) entry which is preliminary data.</text>
</comment>
<evidence type="ECO:0000313" key="2">
    <source>
        <dbReference type="EMBL" id="PJF35664.1"/>
    </source>
</evidence>
<proteinExistence type="predicted"/>
<accession>A0A2M8PDP2</accession>
<gene>
    <name evidence="2" type="ORF">CUN49_09405</name>
</gene>
<dbReference type="Gene3D" id="3.20.20.140">
    <property type="entry name" value="Metal-dependent hydrolases"/>
    <property type="match status" value="1"/>
</dbReference>
<feature type="domain" description="Polymerase/histidinol phosphatase N-terminal" evidence="1">
    <location>
        <begin position="6"/>
        <end position="74"/>
    </location>
</feature>
<dbReference type="Pfam" id="PF13263">
    <property type="entry name" value="PHP_C"/>
    <property type="match status" value="1"/>
</dbReference>
<dbReference type="Proteomes" id="UP000229681">
    <property type="component" value="Unassembled WGS sequence"/>
</dbReference>
<dbReference type="InterPro" id="IPR052018">
    <property type="entry name" value="PHP_domain"/>
</dbReference>
<name>A0A2M8PDP2_9CHLR</name>
<evidence type="ECO:0000313" key="3">
    <source>
        <dbReference type="Proteomes" id="UP000229681"/>
    </source>
</evidence>
<reference evidence="2 3" key="1">
    <citation type="submission" date="2017-11" db="EMBL/GenBank/DDBJ databases">
        <title>Evolution of Phototrophy in the Chloroflexi Phylum Driven by Horizontal Gene Transfer.</title>
        <authorList>
            <person name="Ward L.M."/>
            <person name="Hemp J."/>
            <person name="Shih P.M."/>
            <person name="Mcglynn S.E."/>
            <person name="Fischer W."/>
        </authorList>
    </citation>
    <scope>NUCLEOTIDE SEQUENCE [LARGE SCALE GENOMIC DNA]</scope>
    <source>
        <strain evidence="2">JP3_13</strain>
    </source>
</reference>
<dbReference type="EMBL" id="PGTM01000124">
    <property type="protein sequence ID" value="PJF35664.1"/>
    <property type="molecule type" value="Genomic_DNA"/>
</dbReference>
<dbReference type="InterPro" id="IPR003141">
    <property type="entry name" value="Pol/His_phosphatase_N"/>
</dbReference>
<protein>
    <submittedName>
        <fullName evidence="2">Phosphotransferase</fullName>
    </submittedName>
</protein>
<dbReference type="InterPro" id="IPR016195">
    <property type="entry name" value="Pol/histidinol_Pase-like"/>
</dbReference>
<evidence type="ECO:0000259" key="1">
    <source>
        <dbReference type="SMART" id="SM00481"/>
    </source>
</evidence>
<dbReference type="GO" id="GO:0016740">
    <property type="term" value="F:transferase activity"/>
    <property type="evidence" value="ECO:0007669"/>
    <property type="project" value="UniProtKB-KW"/>
</dbReference>
<dbReference type="Pfam" id="PF02811">
    <property type="entry name" value="PHP"/>
    <property type="match status" value="1"/>
</dbReference>
<dbReference type="GO" id="GO:0004534">
    <property type="term" value="F:5'-3' RNA exonuclease activity"/>
    <property type="evidence" value="ECO:0007669"/>
    <property type="project" value="TreeGrafter"/>
</dbReference>
<organism evidence="2 3">
    <name type="scientific">Candidatus Thermofonsia Clade 1 bacterium</name>
    <dbReference type="NCBI Taxonomy" id="2364210"/>
    <lineage>
        <taxon>Bacteria</taxon>
        <taxon>Bacillati</taxon>
        <taxon>Chloroflexota</taxon>
        <taxon>Candidatus Thermofontia</taxon>
        <taxon>Candidatus Thermofonsia Clade 1</taxon>
    </lineage>
</organism>
<sequence>MSVGKADLHIHSTYSDGSASVEAILAHVEQRSDLDVIAITDHDCLEGALRARDRAAAKRMRVAVLVGVEISTRDGHLLALGIERLIAADLSMAETVAAVHEQGGLAIAAHPLSWWCPSASRAVLDALHTDLDGLEVLNGSFAGVPINWRLAALNAAHYGLAACGGSDAHTLNAIGSACTHFAGDSVGELLQAIRMRRTWAEGGLWSWRAFLQYGALAVRQRVPSLRSA</sequence>
<dbReference type="PANTHER" id="PTHR42924">
    <property type="entry name" value="EXONUCLEASE"/>
    <property type="match status" value="1"/>
</dbReference>
<dbReference type="SUPFAM" id="SSF89550">
    <property type="entry name" value="PHP domain-like"/>
    <property type="match status" value="1"/>
</dbReference>
<dbReference type="AlphaFoldDB" id="A0A2M8PDP2"/>
<dbReference type="InterPro" id="IPR004013">
    <property type="entry name" value="PHP_dom"/>
</dbReference>
<dbReference type="PANTHER" id="PTHR42924:SF3">
    <property type="entry name" value="POLYMERASE_HISTIDINOL PHOSPHATASE N-TERMINAL DOMAIN-CONTAINING PROTEIN"/>
    <property type="match status" value="1"/>
</dbReference>
<dbReference type="GO" id="GO:0035312">
    <property type="term" value="F:5'-3' DNA exonuclease activity"/>
    <property type="evidence" value="ECO:0007669"/>
    <property type="project" value="TreeGrafter"/>
</dbReference>
<dbReference type="SMART" id="SM00481">
    <property type="entry name" value="POLIIIAc"/>
    <property type="match status" value="1"/>
</dbReference>